<evidence type="ECO:0000256" key="4">
    <source>
        <dbReference type="ARBA" id="ARBA00023015"/>
    </source>
</evidence>
<keyword evidence="6 8" id="KW-0539">Nucleus</keyword>
<evidence type="ECO:0000256" key="2">
    <source>
        <dbReference type="ARBA" id="ARBA00009626"/>
    </source>
</evidence>
<dbReference type="AlphaFoldDB" id="A0AAV2RFG9"/>
<reference evidence="9 10" key="1">
    <citation type="submission" date="2024-05" db="EMBL/GenBank/DDBJ databases">
        <authorList>
            <person name="Wallberg A."/>
        </authorList>
    </citation>
    <scope>NUCLEOTIDE SEQUENCE [LARGE SCALE GENOMIC DNA]</scope>
</reference>
<name>A0AAV2RFG9_MEGNR</name>
<comment type="subunit">
    <text evidence="8">Component of the Mediator complex.</text>
</comment>
<feature type="non-terminal residue" evidence="9">
    <location>
        <position position="1"/>
    </location>
</feature>
<evidence type="ECO:0000256" key="3">
    <source>
        <dbReference type="ARBA" id="ARBA00020629"/>
    </source>
</evidence>
<comment type="function">
    <text evidence="8">Component of the Mediator complex, a coactivator involved in the regulated transcription of nearly all RNA polymerase II-dependent genes. Mediator functions as a bridge to convey information from gene-specific regulatory proteins to the basal RNA polymerase II transcription machinery. Mediator is recruited to promoters by direct interactions with regulatory proteins and serves as a scaffold for the assembly of a functional preinitiation complex with RNA polymerase II and the general transcription factors.</text>
</comment>
<organism evidence="9 10">
    <name type="scientific">Meganyctiphanes norvegica</name>
    <name type="common">Northern krill</name>
    <name type="synonym">Thysanopoda norvegica</name>
    <dbReference type="NCBI Taxonomy" id="48144"/>
    <lineage>
        <taxon>Eukaryota</taxon>
        <taxon>Metazoa</taxon>
        <taxon>Ecdysozoa</taxon>
        <taxon>Arthropoda</taxon>
        <taxon>Crustacea</taxon>
        <taxon>Multicrustacea</taxon>
        <taxon>Malacostraca</taxon>
        <taxon>Eumalacostraca</taxon>
        <taxon>Eucarida</taxon>
        <taxon>Euphausiacea</taxon>
        <taxon>Euphausiidae</taxon>
        <taxon>Meganyctiphanes</taxon>
    </lineage>
</organism>
<evidence type="ECO:0000313" key="9">
    <source>
        <dbReference type="EMBL" id="CAL4122118.1"/>
    </source>
</evidence>
<feature type="non-terminal residue" evidence="9">
    <location>
        <position position="341"/>
    </location>
</feature>
<comment type="similarity">
    <text evidence="2 8">Belongs to the Mediator complex subunit 4 family.</text>
</comment>
<comment type="subcellular location">
    <subcellularLocation>
        <location evidence="1 8">Nucleus</location>
    </subcellularLocation>
</comment>
<evidence type="ECO:0000313" key="10">
    <source>
        <dbReference type="Proteomes" id="UP001497623"/>
    </source>
</evidence>
<evidence type="ECO:0000256" key="7">
    <source>
        <dbReference type="ARBA" id="ARBA00031257"/>
    </source>
</evidence>
<keyword evidence="10" id="KW-1185">Reference proteome</keyword>
<dbReference type="Proteomes" id="UP001497623">
    <property type="component" value="Unassembled WGS sequence"/>
</dbReference>
<keyword evidence="8" id="KW-0010">Activator</keyword>
<dbReference type="GO" id="GO:0070847">
    <property type="term" value="C:core mediator complex"/>
    <property type="evidence" value="ECO:0007669"/>
    <property type="project" value="TreeGrafter"/>
</dbReference>
<sequence length="341" mass="38666">LELRSMHRSSPGQYLHTSSHMSNPFLASKEAVKQYREIHTVYKITMAFISTRETLMALIDDIELISKELFENSIATKSQRMSSEDQTQLIELLVMKDKELKETIKLASEQARIAGIMETVQEEVDRHDTLILGLEKQLHDAHYTLSYALFQARQKLASIERAKKRPVNSEELIKYAHRISSTYAITAPTNWQQGDLRRPYPTDREMRQGCLGQNGQLHQGHLTDQLMRGQHQGTGGSGGMGGGTFSWQPSTGDLQMHVGGHTAVVEKKEQDEVEVMSTDSSSSSSSDSHCSSYKLKIQKYTKLRNRDEIPYRGILKVYPHPSSHATTIIIVWSFVQYLLDL</sequence>
<evidence type="ECO:0000256" key="1">
    <source>
        <dbReference type="ARBA" id="ARBA00004123"/>
    </source>
</evidence>
<dbReference type="GO" id="GO:0006357">
    <property type="term" value="P:regulation of transcription by RNA polymerase II"/>
    <property type="evidence" value="ECO:0007669"/>
    <property type="project" value="InterPro"/>
</dbReference>
<dbReference type="EMBL" id="CAXKWB010019562">
    <property type="protein sequence ID" value="CAL4122118.1"/>
    <property type="molecule type" value="Genomic_DNA"/>
</dbReference>
<evidence type="ECO:0000256" key="6">
    <source>
        <dbReference type="ARBA" id="ARBA00023242"/>
    </source>
</evidence>
<keyword evidence="5 8" id="KW-0804">Transcription</keyword>
<dbReference type="PANTHER" id="PTHR13208">
    <property type="entry name" value="MEDIATOR OF RNA POLYMERASE II TRANSCRIPTION SUBUNIT 4"/>
    <property type="match status" value="1"/>
</dbReference>
<dbReference type="GO" id="GO:0016592">
    <property type="term" value="C:mediator complex"/>
    <property type="evidence" value="ECO:0007669"/>
    <property type="project" value="InterPro"/>
</dbReference>
<dbReference type="GO" id="GO:0003712">
    <property type="term" value="F:transcription coregulator activity"/>
    <property type="evidence" value="ECO:0007669"/>
    <property type="project" value="InterPro"/>
</dbReference>
<comment type="caution">
    <text evidence="9">The sequence shown here is derived from an EMBL/GenBank/DDBJ whole genome shotgun (WGS) entry which is preliminary data.</text>
</comment>
<gene>
    <name evidence="8" type="primary">MED4</name>
    <name evidence="9" type="ORF">MNOR_LOCUS22840</name>
</gene>
<accession>A0AAV2RFG9</accession>
<dbReference type="PANTHER" id="PTHR13208:SF2">
    <property type="entry name" value="MEDIATOR OF RNA POLYMERASE II TRANSCRIPTION SUBUNIT 4"/>
    <property type="match status" value="1"/>
</dbReference>
<proteinExistence type="inferred from homology"/>
<dbReference type="Pfam" id="PF10018">
    <property type="entry name" value="Med4"/>
    <property type="match status" value="1"/>
</dbReference>
<protein>
    <recommendedName>
        <fullName evidence="3 8">Mediator of RNA polymerase II transcription subunit 4</fullName>
    </recommendedName>
    <alternativeName>
        <fullName evidence="7 8">Mediator complex subunit 4</fullName>
    </alternativeName>
</protein>
<evidence type="ECO:0000256" key="8">
    <source>
        <dbReference type="RuleBase" id="RU364141"/>
    </source>
</evidence>
<dbReference type="InterPro" id="IPR019258">
    <property type="entry name" value="Mediator_Med4"/>
</dbReference>
<keyword evidence="4 8" id="KW-0805">Transcription regulation</keyword>
<evidence type="ECO:0000256" key="5">
    <source>
        <dbReference type="ARBA" id="ARBA00023163"/>
    </source>
</evidence>